<feature type="compositionally biased region" description="Polar residues" evidence="1">
    <location>
        <begin position="361"/>
        <end position="373"/>
    </location>
</feature>
<feature type="region of interest" description="Disordered" evidence="1">
    <location>
        <begin position="434"/>
        <end position="465"/>
    </location>
</feature>
<dbReference type="EMBL" id="ML976687">
    <property type="protein sequence ID" value="KAF1972368.1"/>
    <property type="molecule type" value="Genomic_DNA"/>
</dbReference>
<evidence type="ECO:0000313" key="2">
    <source>
        <dbReference type="EMBL" id="KAF1972368.1"/>
    </source>
</evidence>
<feature type="compositionally biased region" description="Polar residues" evidence="1">
    <location>
        <begin position="154"/>
        <end position="172"/>
    </location>
</feature>
<feature type="region of interest" description="Disordered" evidence="1">
    <location>
        <begin position="148"/>
        <end position="187"/>
    </location>
</feature>
<evidence type="ECO:0000313" key="3">
    <source>
        <dbReference type="Proteomes" id="UP000800036"/>
    </source>
</evidence>
<protein>
    <submittedName>
        <fullName evidence="2">Uncharacterized protein</fullName>
    </submittedName>
</protein>
<evidence type="ECO:0000256" key="1">
    <source>
        <dbReference type="SAM" id="MobiDB-lite"/>
    </source>
</evidence>
<name>A0A6A5V676_9PLEO</name>
<keyword evidence="3" id="KW-1185">Reference proteome</keyword>
<feature type="compositionally biased region" description="Polar residues" evidence="1">
    <location>
        <begin position="435"/>
        <end position="448"/>
    </location>
</feature>
<dbReference type="Proteomes" id="UP000800036">
    <property type="component" value="Unassembled WGS sequence"/>
</dbReference>
<feature type="compositionally biased region" description="Acidic residues" evidence="1">
    <location>
        <begin position="244"/>
        <end position="253"/>
    </location>
</feature>
<organism evidence="2 3">
    <name type="scientific">Bimuria novae-zelandiae CBS 107.79</name>
    <dbReference type="NCBI Taxonomy" id="1447943"/>
    <lineage>
        <taxon>Eukaryota</taxon>
        <taxon>Fungi</taxon>
        <taxon>Dikarya</taxon>
        <taxon>Ascomycota</taxon>
        <taxon>Pezizomycotina</taxon>
        <taxon>Dothideomycetes</taxon>
        <taxon>Pleosporomycetidae</taxon>
        <taxon>Pleosporales</taxon>
        <taxon>Massarineae</taxon>
        <taxon>Didymosphaeriaceae</taxon>
        <taxon>Bimuria</taxon>
    </lineage>
</organism>
<proteinExistence type="predicted"/>
<feature type="region of interest" description="Disordered" evidence="1">
    <location>
        <begin position="1"/>
        <end position="31"/>
    </location>
</feature>
<dbReference type="AlphaFoldDB" id="A0A6A5V676"/>
<gene>
    <name evidence="2" type="ORF">BU23DRAFT_569160</name>
</gene>
<sequence length="539" mass="59631">MSYAPEDYKHSKATMQRLAPQGGSRWSPDDTAQVEDAVRNGVKFEQVKSMFPGRSNDSLRHKIKDAKLKLEAQKHTSQGDSSTTVAVQTMKTSKAGTNTKLPPPWTAQGDHKLNDAILNGMDLVQTHVLFPDRSSSALRHRYKRNKDLLDAGTPTHSSPSVMSASDSEQVTTPLRDRPSVTKPVSGPALWNAADTQKLKDALHEDLGQEEIFALFPNRTSHAVRGKIRRIQDQKKAIRKRAHDSDDDDDDDVEPQIQAAPKKPLRTVFNSPGFQLPQRASAGLRPTGVVHALLPAKQTSTPTAKEVRFANHVQVSEALRSAAGISRVPPLRVQTLTDEFRQETGRPSTPSRPTFEPFSRFPGQQASPATGSSDHLFSNYLNRTSIGETGFVGSSLQAATFNQDVEMGSDENDAFSLTRDRHRLAYRSVLDHIVPQNDSGGIRPQQNAFGSRRPDTGHGGYTSRTEDDSWLRNTMDFIQALSPEDHPDLRDDLDFIPTPHHPVTPPGFVTAEEIFSDPFMDPSVPPSFFMTDAEIGLRER</sequence>
<reference evidence="2" key="1">
    <citation type="journal article" date="2020" name="Stud. Mycol.">
        <title>101 Dothideomycetes genomes: a test case for predicting lifestyles and emergence of pathogens.</title>
        <authorList>
            <person name="Haridas S."/>
            <person name="Albert R."/>
            <person name="Binder M."/>
            <person name="Bloem J."/>
            <person name="Labutti K."/>
            <person name="Salamov A."/>
            <person name="Andreopoulos B."/>
            <person name="Baker S."/>
            <person name="Barry K."/>
            <person name="Bills G."/>
            <person name="Bluhm B."/>
            <person name="Cannon C."/>
            <person name="Castanera R."/>
            <person name="Culley D."/>
            <person name="Daum C."/>
            <person name="Ezra D."/>
            <person name="Gonzalez J."/>
            <person name="Henrissat B."/>
            <person name="Kuo A."/>
            <person name="Liang C."/>
            <person name="Lipzen A."/>
            <person name="Lutzoni F."/>
            <person name="Magnuson J."/>
            <person name="Mondo S."/>
            <person name="Nolan M."/>
            <person name="Ohm R."/>
            <person name="Pangilinan J."/>
            <person name="Park H.-J."/>
            <person name="Ramirez L."/>
            <person name="Alfaro M."/>
            <person name="Sun H."/>
            <person name="Tritt A."/>
            <person name="Yoshinaga Y."/>
            <person name="Zwiers L.-H."/>
            <person name="Turgeon B."/>
            <person name="Goodwin S."/>
            <person name="Spatafora J."/>
            <person name="Crous P."/>
            <person name="Grigoriev I."/>
        </authorList>
    </citation>
    <scope>NUCLEOTIDE SEQUENCE</scope>
    <source>
        <strain evidence="2">CBS 107.79</strain>
    </source>
</reference>
<feature type="compositionally biased region" description="Basic and acidic residues" evidence="1">
    <location>
        <begin position="1"/>
        <end position="10"/>
    </location>
</feature>
<feature type="region of interest" description="Disordered" evidence="1">
    <location>
        <begin position="337"/>
        <end position="373"/>
    </location>
</feature>
<feature type="region of interest" description="Disordered" evidence="1">
    <location>
        <begin position="231"/>
        <end position="268"/>
    </location>
</feature>
<dbReference type="OrthoDB" id="3797168at2759"/>
<accession>A0A6A5V676</accession>